<dbReference type="Proteomes" id="UP001208570">
    <property type="component" value="Unassembled WGS sequence"/>
</dbReference>
<name>A0AAD9J1S8_9ANNE</name>
<sequence>MNNISNLTVLNHMLNIQVITYKLAGCLQTKWREDSNRIKRHDNRIPNVQDITPSVKIASESDNDAVFGKAALTKSSANSSSSTPVAK</sequence>
<comment type="caution">
    <text evidence="1">The sequence shown here is derived from an EMBL/GenBank/DDBJ whole genome shotgun (WGS) entry which is preliminary data.</text>
</comment>
<reference evidence="1" key="1">
    <citation type="journal article" date="2023" name="Mol. Biol. Evol.">
        <title>Third-Generation Sequencing Reveals the Adaptive Role of the Epigenome in Three Deep-Sea Polychaetes.</title>
        <authorList>
            <person name="Perez M."/>
            <person name="Aroh O."/>
            <person name="Sun Y."/>
            <person name="Lan Y."/>
            <person name="Juniper S.K."/>
            <person name="Young C.R."/>
            <person name="Angers B."/>
            <person name="Qian P.Y."/>
        </authorList>
    </citation>
    <scope>NUCLEOTIDE SEQUENCE</scope>
    <source>
        <strain evidence="1">P08H-3</strain>
    </source>
</reference>
<proteinExistence type="predicted"/>
<gene>
    <name evidence="1" type="ORF">LSH36_747g01013</name>
</gene>
<protein>
    <submittedName>
        <fullName evidence="1">Uncharacterized protein</fullName>
    </submittedName>
</protein>
<keyword evidence="2" id="KW-1185">Reference proteome</keyword>
<evidence type="ECO:0000313" key="2">
    <source>
        <dbReference type="Proteomes" id="UP001208570"/>
    </source>
</evidence>
<evidence type="ECO:0000313" key="1">
    <source>
        <dbReference type="EMBL" id="KAK2144561.1"/>
    </source>
</evidence>
<organism evidence="1 2">
    <name type="scientific">Paralvinella palmiformis</name>
    <dbReference type="NCBI Taxonomy" id="53620"/>
    <lineage>
        <taxon>Eukaryota</taxon>
        <taxon>Metazoa</taxon>
        <taxon>Spiralia</taxon>
        <taxon>Lophotrochozoa</taxon>
        <taxon>Annelida</taxon>
        <taxon>Polychaeta</taxon>
        <taxon>Sedentaria</taxon>
        <taxon>Canalipalpata</taxon>
        <taxon>Terebellida</taxon>
        <taxon>Terebelliformia</taxon>
        <taxon>Alvinellidae</taxon>
        <taxon>Paralvinella</taxon>
    </lineage>
</organism>
<accession>A0AAD9J1S8</accession>
<dbReference type="AlphaFoldDB" id="A0AAD9J1S8"/>
<dbReference type="EMBL" id="JAODUP010000747">
    <property type="protein sequence ID" value="KAK2144561.1"/>
    <property type="molecule type" value="Genomic_DNA"/>
</dbReference>